<proteinExistence type="predicted"/>
<name>A0A5B8MMK0_9CHLO</name>
<gene>
    <name evidence="4" type="ORF">A3770_06p42940</name>
</gene>
<feature type="signal peptide" evidence="2">
    <location>
        <begin position="1"/>
        <end position="21"/>
    </location>
</feature>
<organism evidence="4 5">
    <name type="scientific">Chloropicon primus</name>
    <dbReference type="NCBI Taxonomy" id="1764295"/>
    <lineage>
        <taxon>Eukaryota</taxon>
        <taxon>Viridiplantae</taxon>
        <taxon>Chlorophyta</taxon>
        <taxon>Chloropicophyceae</taxon>
        <taxon>Chloropicales</taxon>
        <taxon>Chloropicaceae</taxon>
        <taxon>Chloropicon</taxon>
    </lineage>
</organism>
<reference evidence="4 5" key="1">
    <citation type="submission" date="2018-07" db="EMBL/GenBank/DDBJ databases">
        <title>The complete nuclear genome of the prasinophyte Chloropicon primus (CCMP1205).</title>
        <authorList>
            <person name="Pombert J.-F."/>
            <person name="Otis C."/>
            <person name="Turmel M."/>
            <person name="Lemieux C."/>
        </authorList>
    </citation>
    <scope>NUCLEOTIDE SEQUENCE [LARGE SCALE GENOMIC DNA]</scope>
    <source>
        <strain evidence="4 5">CCMP1205</strain>
    </source>
</reference>
<sequence>MAAAAGTRSVSLIALTAGAGGAILAGNADIVAHVVKEILLAAGKIASRVTQQGGGSASGSVPPAADGASVQITELALQVQELSRMVHKAVVSGGQGASKGPSWLTIFLLTSLGASGAMQLGGFGPLSYLLDSLFVTKNVFKKGVGRIGAEVSSLGDRVAQMRSFFSERMAALDSKQGECNEAVESLGKRVDGVARDVAQVGEGLDAVDAKIDGLGERQDLANRGIGLLCKVVMRQLNQGNRTYENRSTTAELEHYLKDELFRGKAGDGVALPGLRDLLVLKASRPPKGQQQQQQHEKKKDSREPKWLE</sequence>
<evidence type="ECO:0000256" key="1">
    <source>
        <dbReference type="SAM" id="MobiDB-lite"/>
    </source>
</evidence>
<accession>A0A5B8MMK0</accession>
<evidence type="ECO:0000259" key="3">
    <source>
        <dbReference type="Pfam" id="PF07889"/>
    </source>
</evidence>
<dbReference type="OrthoDB" id="544175at2759"/>
<feature type="region of interest" description="Disordered" evidence="1">
    <location>
        <begin position="281"/>
        <end position="308"/>
    </location>
</feature>
<feature type="domain" description="DUF1664" evidence="3">
    <location>
        <begin position="130"/>
        <end position="217"/>
    </location>
</feature>
<feature type="compositionally biased region" description="Basic and acidic residues" evidence="1">
    <location>
        <begin position="294"/>
        <end position="308"/>
    </location>
</feature>
<dbReference type="STRING" id="1764295.A0A5B8MMK0"/>
<evidence type="ECO:0000313" key="4">
    <source>
        <dbReference type="EMBL" id="QDZ21776.1"/>
    </source>
</evidence>
<dbReference type="PANTHER" id="PTHR46667:SF6">
    <property type="entry name" value="OS01G0185100 PROTEIN"/>
    <property type="match status" value="1"/>
</dbReference>
<dbReference type="InterPro" id="IPR012458">
    <property type="entry name" value="DUF1664"/>
</dbReference>
<dbReference type="PANTHER" id="PTHR46667">
    <property type="entry name" value="OS05G0182700 PROTEIN"/>
    <property type="match status" value="1"/>
</dbReference>
<feature type="chain" id="PRO_5023010520" description="DUF1664 domain-containing protein" evidence="2">
    <location>
        <begin position="22"/>
        <end position="308"/>
    </location>
</feature>
<evidence type="ECO:0000313" key="5">
    <source>
        <dbReference type="Proteomes" id="UP000316726"/>
    </source>
</evidence>
<dbReference type="AlphaFoldDB" id="A0A5B8MMK0"/>
<protein>
    <recommendedName>
        <fullName evidence="3">DUF1664 domain-containing protein</fullName>
    </recommendedName>
</protein>
<dbReference type="Proteomes" id="UP000316726">
    <property type="component" value="Chromosome 6"/>
</dbReference>
<evidence type="ECO:0000256" key="2">
    <source>
        <dbReference type="SAM" id="SignalP"/>
    </source>
</evidence>
<keyword evidence="5" id="KW-1185">Reference proteome</keyword>
<keyword evidence="2" id="KW-0732">Signal</keyword>
<dbReference type="Pfam" id="PF07889">
    <property type="entry name" value="DUF1664"/>
    <property type="match status" value="1"/>
</dbReference>
<dbReference type="EMBL" id="CP031039">
    <property type="protein sequence ID" value="QDZ21776.1"/>
    <property type="molecule type" value="Genomic_DNA"/>
</dbReference>